<dbReference type="OrthoDB" id="572373at2"/>
<feature type="transmembrane region" description="Helical" evidence="1">
    <location>
        <begin position="80"/>
        <end position="98"/>
    </location>
</feature>
<reference evidence="2 3" key="1">
    <citation type="submission" date="2016-01" db="EMBL/GenBank/DDBJ databases">
        <title>The new phylogeny of the genus Mycobacterium.</title>
        <authorList>
            <person name="Tarcisio F."/>
            <person name="Conor M."/>
            <person name="Antonella G."/>
            <person name="Elisabetta G."/>
            <person name="Giulia F.S."/>
            <person name="Sara T."/>
            <person name="Anna F."/>
            <person name="Clotilde B."/>
            <person name="Roberto B."/>
            <person name="Veronica D.S."/>
            <person name="Fabio R."/>
            <person name="Monica P."/>
            <person name="Olivier J."/>
            <person name="Enrico T."/>
            <person name="Nicola S."/>
        </authorList>
    </citation>
    <scope>NUCLEOTIDE SEQUENCE [LARGE SCALE GENOMIC DNA]</scope>
    <source>
        <strain evidence="2 3">DSM 44339</strain>
    </source>
</reference>
<protein>
    <recommendedName>
        <fullName evidence="4">DUF4383 domain-containing protein</fullName>
    </recommendedName>
</protein>
<evidence type="ECO:0008006" key="4">
    <source>
        <dbReference type="Google" id="ProtNLM"/>
    </source>
</evidence>
<evidence type="ECO:0000313" key="2">
    <source>
        <dbReference type="EMBL" id="ORV42154.1"/>
    </source>
</evidence>
<accession>A0A1X1TC49</accession>
<organism evidence="2 3">
    <name type="scientific">Mycolicibacterium doricum</name>
    <dbReference type="NCBI Taxonomy" id="126673"/>
    <lineage>
        <taxon>Bacteria</taxon>
        <taxon>Bacillati</taxon>
        <taxon>Actinomycetota</taxon>
        <taxon>Actinomycetes</taxon>
        <taxon>Mycobacteriales</taxon>
        <taxon>Mycobacteriaceae</taxon>
        <taxon>Mycolicibacterium</taxon>
    </lineage>
</organism>
<proteinExistence type="predicted"/>
<feature type="transmembrane region" description="Helical" evidence="1">
    <location>
        <begin position="12"/>
        <end position="31"/>
    </location>
</feature>
<gene>
    <name evidence="2" type="ORF">AWC01_00210</name>
</gene>
<dbReference type="Proteomes" id="UP000193564">
    <property type="component" value="Unassembled WGS sequence"/>
</dbReference>
<keyword evidence="1" id="KW-0812">Transmembrane</keyword>
<dbReference type="STRING" id="126673.AWC01_00210"/>
<evidence type="ECO:0000256" key="1">
    <source>
        <dbReference type="SAM" id="Phobius"/>
    </source>
</evidence>
<comment type="caution">
    <text evidence="2">The sequence shown here is derived from an EMBL/GenBank/DDBJ whole genome shotgun (WGS) entry which is preliminary data.</text>
</comment>
<keyword evidence="3" id="KW-1185">Reference proteome</keyword>
<keyword evidence="1" id="KW-1133">Transmembrane helix</keyword>
<feature type="transmembrane region" description="Helical" evidence="1">
    <location>
        <begin position="51"/>
        <end position="73"/>
    </location>
</feature>
<feature type="transmembrane region" description="Helical" evidence="1">
    <location>
        <begin position="118"/>
        <end position="135"/>
    </location>
</feature>
<keyword evidence="1" id="KW-0472">Membrane</keyword>
<dbReference type="Pfam" id="PF14325">
    <property type="entry name" value="DUF4383"/>
    <property type="match status" value="1"/>
</dbReference>
<evidence type="ECO:0000313" key="3">
    <source>
        <dbReference type="Proteomes" id="UP000193564"/>
    </source>
</evidence>
<sequence>MGSYTTTLQKAAAAVGAVFLLIGILGFIPGITTDYDTMTFAGHESEAALLGIFNVSILHNIVHLAFGVAGVLMARSWNGARVYLIGGGVIYLLLFIYGLLIDPDSSANFIPVNNADNWLHLVLAIGMIGLGVALSRGNNALATGGTAPPSTR</sequence>
<dbReference type="EMBL" id="LQOS01000023">
    <property type="protein sequence ID" value="ORV42154.1"/>
    <property type="molecule type" value="Genomic_DNA"/>
</dbReference>
<dbReference type="AlphaFoldDB" id="A0A1X1TC49"/>
<name>A0A1X1TC49_9MYCO</name>